<feature type="domain" description="Ribosomal RNA adenine methylase transferase N-terminal" evidence="5">
    <location>
        <begin position="91"/>
        <end position="218"/>
    </location>
</feature>
<dbReference type="InterPro" id="IPR029063">
    <property type="entry name" value="SAM-dependent_MTases_sf"/>
</dbReference>
<evidence type="ECO:0000256" key="3">
    <source>
        <dbReference type="ARBA" id="ARBA00022691"/>
    </source>
</evidence>
<organism evidence="6 7">
    <name type="scientific">Streptomyces boncukensis</name>
    <dbReference type="NCBI Taxonomy" id="2711219"/>
    <lineage>
        <taxon>Bacteria</taxon>
        <taxon>Bacillati</taxon>
        <taxon>Actinomycetota</taxon>
        <taxon>Actinomycetes</taxon>
        <taxon>Kitasatosporales</taxon>
        <taxon>Streptomycetaceae</taxon>
        <taxon>Streptomyces</taxon>
    </lineage>
</organism>
<keyword evidence="4" id="KW-0694">RNA-binding</keyword>
<dbReference type="CDD" id="cd02440">
    <property type="entry name" value="AdoMet_MTases"/>
    <property type="match status" value="1"/>
</dbReference>
<dbReference type="EMBL" id="JAAKZZ010000001">
    <property type="protein sequence ID" value="NGO66775.1"/>
    <property type="molecule type" value="Genomic_DNA"/>
</dbReference>
<name>A0A6G4WNK5_9ACTN</name>
<dbReference type="PROSITE" id="PS00092">
    <property type="entry name" value="N6_MTASE"/>
    <property type="match status" value="1"/>
</dbReference>
<proteinExistence type="predicted"/>
<keyword evidence="2 6" id="KW-0808">Transferase</keyword>
<gene>
    <name evidence="6" type="ORF">G5C65_00040</name>
</gene>
<evidence type="ECO:0000256" key="4">
    <source>
        <dbReference type="ARBA" id="ARBA00022884"/>
    </source>
</evidence>
<dbReference type="GO" id="GO:0003723">
    <property type="term" value="F:RNA binding"/>
    <property type="evidence" value="ECO:0007669"/>
    <property type="project" value="UniProtKB-KW"/>
</dbReference>
<accession>A0A6G4WNK5</accession>
<dbReference type="Gene3D" id="3.40.50.150">
    <property type="entry name" value="Vaccinia Virus protein VP39"/>
    <property type="match status" value="1"/>
</dbReference>
<dbReference type="SUPFAM" id="SSF53335">
    <property type="entry name" value="S-adenosyl-L-methionine-dependent methyltransferases"/>
    <property type="match status" value="1"/>
</dbReference>
<evidence type="ECO:0000313" key="6">
    <source>
        <dbReference type="EMBL" id="NGO66775.1"/>
    </source>
</evidence>
<dbReference type="InterPro" id="IPR001737">
    <property type="entry name" value="KsgA/Erm"/>
</dbReference>
<evidence type="ECO:0000313" key="7">
    <source>
        <dbReference type="Proteomes" id="UP000477722"/>
    </source>
</evidence>
<evidence type="ECO:0000259" key="5">
    <source>
        <dbReference type="SMART" id="SM00650"/>
    </source>
</evidence>
<dbReference type="GO" id="GO:0000179">
    <property type="term" value="F:rRNA (adenine-N6,N6-)-dimethyltransferase activity"/>
    <property type="evidence" value="ECO:0007669"/>
    <property type="project" value="InterPro"/>
</dbReference>
<dbReference type="AlphaFoldDB" id="A0A6G4WNK5"/>
<comment type="caution">
    <text evidence="6">The sequence shown here is derived from an EMBL/GenBank/DDBJ whole genome shotgun (WGS) entry which is preliminary data.</text>
</comment>
<evidence type="ECO:0000256" key="1">
    <source>
        <dbReference type="ARBA" id="ARBA00022603"/>
    </source>
</evidence>
<protein>
    <submittedName>
        <fullName evidence="6">Methyltransferase</fullName>
    </submittedName>
</protein>
<dbReference type="Proteomes" id="UP000477722">
    <property type="component" value="Unassembled WGS sequence"/>
</dbReference>
<keyword evidence="1 6" id="KW-0489">Methyltransferase</keyword>
<sequence length="276" mass="30970">MQFPPEVLRVLTDPRTIIRDDKVGVPFEIDRPVYEQMNKVLKEMGGAWDGRKAVRAHVFPYRIEEFMRQCLTAGEYPSKYEQGWFPTPPSLVMQICDLAGICAGMTVLEPSAGSGAMTREIARRGGVVDAVELDSRRAEVLREQGDCRRVMHGDFLDLDPLDYTEEGFDRVVMNPPFAGGLDHIQHALGFMSDDGILVSVMSNGLMWWSDKATVEFREMVEEVGGEIEALPEDAFAVCGTNVRTCLLFLPGYAGSRLQTYDWLLRQPRQLDLFAAA</sequence>
<evidence type="ECO:0000256" key="2">
    <source>
        <dbReference type="ARBA" id="ARBA00022679"/>
    </source>
</evidence>
<keyword evidence="3" id="KW-0949">S-adenosyl-L-methionine</keyword>
<dbReference type="InterPro" id="IPR020598">
    <property type="entry name" value="rRNA_Ade_methylase_Trfase_N"/>
</dbReference>
<dbReference type="Pfam" id="PF00398">
    <property type="entry name" value="RrnaAD"/>
    <property type="match status" value="1"/>
</dbReference>
<dbReference type="PRINTS" id="PR00507">
    <property type="entry name" value="N12N6MTFRASE"/>
</dbReference>
<dbReference type="RefSeq" id="WP_165296452.1">
    <property type="nucleotide sequence ID" value="NZ_JAAKZZ010000001.1"/>
</dbReference>
<dbReference type="SMART" id="SM00650">
    <property type="entry name" value="rADc"/>
    <property type="match status" value="1"/>
</dbReference>
<keyword evidence="7" id="KW-1185">Reference proteome</keyword>
<reference evidence="6 7" key="1">
    <citation type="submission" date="2020-02" db="EMBL/GenBank/DDBJ databases">
        <title>Whole-genome analyses of novel actinobacteria.</title>
        <authorList>
            <person name="Sahin N."/>
            <person name="Tatar D."/>
        </authorList>
    </citation>
    <scope>NUCLEOTIDE SEQUENCE [LARGE SCALE GENOMIC DNA]</scope>
    <source>
        <strain evidence="6 7">SB3404</strain>
    </source>
</reference>
<dbReference type="InterPro" id="IPR002052">
    <property type="entry name" value="DNA_methylase_N6_adenine_CS"/>
</dbReference>